<feature type="domain" description="NADPH-dependent FMN reductase-like" evidence="3">
    <location>
        <begin position="4"/>
        <end position="125"/>
    </location>
</feature>
<dbReference type="RefSeq" id="WP_005026204.1">
    <property type="nucleotide sequence ID" value="NZ_KE150238.1"/>
</dbReference>
<dbReference type="InterPro" id="IPR029039">
    <property type="entry name" value="Flavoprotein-like_sf"/>
</dbReference>
<dbReference type="eggNOG" id="COG0655">
    <property type="taxonomic scope" value="Bacteria"/>
</dbReference>
<keyword evidence="5" id="KW-1185">Reference proteome</keyword>
<dbReference type="OrthoDB" id="6398207at2"/>
<proteinExistence type="predicted"/>
<accession>E5Y4W7</accession>
<dbReference type="SUPFAM" id="SSF52218">
    <property type="entry name" value="Flavoproteins"/>
    <property type="match status" value="1"/>
</dbReference>
<evidence type="ECO:0000313" key="4">
    <source>
        <dbReference type="EMBL" id="EFV44935.1"/>
    </source>
</evidence>
<keyword evidence="1" id="KW-0285">Flavoprotein</keyword>
<evidence type="ECO:0000256" key="2">
    <source>
        <dbReference type="ARBA" id="ARBA00022643"/>
    </source>
</evidence>
<evidence type="ECO:0000259" key="3">
    <source>
        <dbReference type="Pfam" id="PF03358"/>
    </source>
</evidence>
<organism evidence="4 5">
    <name type="scientific">Bilophila wadsworthia (strain 3_1_6)</name>
    <dbReference type="NCBI Taxonomy" id="563192"/>
    <lineage>
        <taxon>Bacteria</taxon>
        <taxon>Pseudomonadati</taxon>
        <taxon>Thermodesulfobacteriota</taxon>
        <taxon>Desulfovibrionia</taxon>
        <taxon>Desulfovibrionales</taxon>
        <taxon>Desulfovibrionaceae</taxon>
        <taxon>Bilophila</taxon>
    </lineage>
</organism>
<gene>
    <name evidence="4" type="ORF">HMPREF0179_01230</name>
</gene>
<sequence length="187" mass="20162">MGKNILCILSSPRQNSNSGLLAEAVLEGAAEHGGKAEVIRLVERNINPCHGCFACTRSDRGCVQHDGMTDLYPLIASADALVMATPIYYFNMSGQLKTFIDRCIAVDVGGGKRGLRGKKLAVTMAYEGEDPFDSGCINAIRCFQDICRYTGMELKGQAYGTALEPGAILANKKLLDEARELGRILLS</sequence>
<name>E5Y4W7_BILW3</name>
<dbReference type="Proteomes" id="UP000006034">
    <property type="component" value="Unassembled WGS sequence"/>
</dbReference>
<dbReference type="PANTHER" id="PTHR43278">
    <property type="entry name" value="NAD(P)H-DEPENDENT FMN-CONTAINING OXIDOREDUCTASE YWQN-RELATED"/>
    <property type="match status" value="1"/>
</dbReference>
<evidence type="ECO:0000313" key="5">
    <source>
        <dbReference type="Proteomes" id="UP000006034"/>
    </source>
</evidence>
<dbReference type="Pfam" id="PF03358">
    <property type="entry name" value="FMN_red"/>
    <property type="match status" value="1"/>
</dbReference>
<dbReference type="GeneID" id="78086362"/>
<dbReference type="PANTHER" id="PTHR43278:SF2">
    <property type="entry name" value="IRON-SULFUR FLAVOPROTEIN"/>
    <property type="match status" value="1"/>
</dbReference>
<dbReference type="AlphaFoldDB" id="E5Y4W7"/>
<reference evidence="4 5" key="2">
    <citation type="submission" date="2013-04" db="EMBL/GenBank/DDBJ databases">
        <title>The Genome Sequence of Bilophila wadsworthia 3_1_6.</title>
        <authorList>
            <consortium name="The Broad Institute Genomics Platform"/>
            <person name="Earl A."/>
            <person name="Ward D."/>
            <person name="Feldgarden M."/>
            <person name="Gevers D."/>
            <person name="Sibley C."/>
            <person name="Strauss J."/>
            <person name="Allen-Vercoe E."/>
            <person name="Walker B."/>
            <person name="Young S."/>
            <person name="Zeng Q."/>
            <person name="Gargeya S."/>
            <person name="Fitzgerald M."/>
            <person name="Haas B."/>
            <person name="Abouelleil A."/>
            <person name="Allen A.W."/>
            <person name="Alvarado L."/>
            <person name="Arachchi H.M."/>
            <person name="Berlin A.M."/>
            <person name="Chapman S.B."/>
            <person name="Gainer-Dewar J."/>
            <person name="Goldberg J."/>
            <person name="Griggs A."/>
            <person name="Gujja S."/>
            <person name="Hansen M."/>
            <person name="Howarth C."/>
            <person name="Imamovic A."/>
            <person name="Ireland A."/>
            <person name="Larimer J."/>
            <person name="McCowan C."/>
            <person name="Murphy C."/>
            <person name="Pearson M."/>
            <person name="Poon T.W."/>
            <person name="Priest M."/>
            <person name="Roberts A."/>
            <person name="Saif S."/>
            <person name="Shea T."/>
            <person name="Sisk P."/>
            <person name="Sykes S."/>
            <person name="Wortman J."/>
            <person name="Nusbaum C."/>
            <person name="Birren B."/>
        </authorList>
    </citation>
    <scope>NUCLEOTIDE SEQUENCE [LARGE SCALE GENOMIC DNA]</scope>
    <source>
        <strain evidence="4 5">3_1_6</strain>
    </source>
</reference>
<keyword evidence="2" id="KW-0288">FMN</keyword>
<dbReference type="STRING" id="563192.HMPREF0179_01230"/>
<reference evidence="4 5" key="1">
    <citation type="submission" date="2010-10" db="EMBL/GenBank/DDBJ databases">
        <authorList>
            <consortium name="The Broad Institute Genome Sequencing Platform"/>
            <person name="Ward D."/>
            <person name="Earl A."/>
            <person name="Feldgarden M."/>
            <person name="Young S.K."/>
            <person name="Gargeya S."/>
            <person name="Zeng Q."/>
            <person name="Alvarado L."/>
            <person name="Berlin A."/>
            <person name="Bochicchio J."/>
            <person name="Chapman S.B."/>
            <person name="Chen Z."/>
            <person name="Freedman E."/>
            <person name="Gellesch M."/>
            <person name="Goldberg J."/>
            <person name="Griggs A."/>
            <person name="Gujja S."/>
            <person name="Heilman E."/>
            <person name="Heiman D."/>
            <person name="Howarth C."/>
            <person name="Mehta T."/>
            <person name="Neiman D."/>
            <person name="Pearson M."/>
            <person name="Roberts A."/>
            <person name="Saif S."/>
            <person name="Shea T."/>
            <person name="Shenoy N."/>
            <person name="Sisk P."/>
            <person name="Stolte C."/>
            <person name="Sykes S."/>
            <person name="White J."/>
            <person name="Yandava C."/>
            <person name="Allen-Vercoe E."/>
            <person name="Sibley C."/>
            <person name="Ambrose C.E."/>
            <person name="Strauss J."/>
            <person name="Daigneault M."/>
            <person name="Haas B."/>
            <person name="Nusbaum C."/>
            <person name="Birren B."/>
        </authorList>
    </citation>
    <scope>NUCLEOTIDE SEQUENCE [LARGE SCALE GENOMIC DNA]</scope>
    <source>
        <strain evidence="4 5">3_1_6</strain>
    </source>
</reference>
<dbReference type="EMBL" id="ADCP02000001">
    <property type="protein sequence ID" value="EFV44935.1"/>
    <property type="molecule type" value="Genomic_DNA"/>
</dbReference>
<comment type="caution">
    <text evidence="4">The sequence shown here is derived from an EMBL/GenBank/DDBJ whole genome shotgun (WGS) entry which is preliminary data.</text>
</comment>
<dbReference type="HOGENOM" id="CLU_050993_6_1_7"/>
<evidence type="ECO:0000256" key="1">
    <source>
        <dbReference type="ARBA" id="ARBA00022630"/>
    </source>
</evidence>
<protein>
    <recommendedName>
        <fullName evidence="3">NADPH-dependent FMN reductase-like domain-containing protein</fullName>
    </recommendedName>
</protein>
<dbReference type="InterPro" id="IPR005025">
    <property type="entry name" value="FMN_Rdtase-like_dom"/>
</dbReference>
<dbReference type="Gene3D" id="3.40.50.360">
    <property type="match status" value="1"/>
</dbReference>
<dbReference type="InterPro" id="IPR051796">
    <property type="entry name" value="ISF_SsuE-like"/>
</dbReference>
<dbReference type="GO" id="GO:0016491">
    <property type="term" value="F:oxidoreductase activity"/>
    <property type="evidence" value="ECO:0007669"/>
    <property type="project" value="InterPro"/>
</dbReference>